<name>A0A504JC87_9FLAO</name>
<evidence type="ECO:0000313" key="3">
    <source>
        <dbReference type="Proteomes" id="UP000315540"/>
    </source>
</evidence>
<keyword evidence="1" id="KW-0732">Signal</keyword>
<evidence type="ECO:0000313" key="2">
    <source>
        <dbReference type="EMBL" id="TPN84539.1"/>
    </source>
</evidence>
<dbReference type="EMBL" id="VFWZ01000005">
    <property type="protein sequence ID" value="TPN84539.1"/>
    <property type="molecule type" value="Genomic_DNA"/>
</dbReference>
<keyword evidence="3" id="KW-1185">Reference proteome</keyword>
<feature type="chain" id="PRO_5021241821" description="Curlin associated repeat-containing protein" evidence="1">
    <location>
        <begin position="22"/>
        <end position="174"/>
    </location>
</feature>
<protein>
    <recommendedName>
        <fullName evidence="4">Curlin associated repeat-containing protein</fullName>
    </recommendedName>
</protein>
<organism evidence="2 3">
    <name type="scientific">Aquimarina algicola</name>
    <dbReference type="NCBI Taxonomy" id="2589995"/>
    <lineage>
        <taxon>Bacteria</taxon>
        <taxon>Pseudomonadati</taxon>
        <taxon>Bacteroidota</taxon>
        <taxon>Flavobacteriia</taxon>
        <taxon>Flavobacteriales</taxon>
        <taxon>Flavobacteriaceae</taxon>
        <taxon>Aquimarina</taxon>
    </lineage>
</organism>
<dbReference type="OrthoDB" id="1441793at2"/>
<evidence type="ECO:0000256" key="1">
    <source>
        <dbReference type="SAM" id="SignalP"/>
    </source>
</evidence>
<evidence type="ECO:0008006" key="4">
    <source>
        <dbReference type="Google" id="ProtNLM"/>
    </source>
</evidence>
<gene>
    <name evidence="2" type="ORF">FHK87_16540</name>
</gene>
<sequence>MHDIRQILLLLVLISSSLSYAQNTNTEESLILDTDQDRFIALSQVNNLFNQNDAQSNALINDGINAVFIQQIGNNNLVFSNITAESSNVRIVQNGDENRVTINESAREVTKTITQLGTNNAILDVSFNPEISTNLELTQEGNNLNFERFGSNELSNNLKFKMSGESRTIIIRSF</sequence>
<proteinExistence type="predicted"/>
<dbReference type="Proteomes" id="UP000315540">
    <property type="component" value="Unassembled WGS sequence"/>
</dbReference>
<dbReference type="AlphaFoldDB" id="A0A504JC87"/>
<comment type="caution">
    <text evidence="2">The sequence shown here is derived from an EMBL/GenBank/DDBJ whole genome shotgun (WGS) entry which is preliminary data.</text>
</comment>
<feature type="signal peptide" evidence="1">
    <location>
        <begin position="1"/>
        <end position="21"/>
    </location>
</feature>
<dbReference type="RefSeq" id="WP_140594874.1">
    <property type="nucleotide sequence ID" value="NZ_VFWZ01000005.1"/>
</dbReference>
<reference evidence="2 3" key="1">
    <citation type="submission" date="2019-06" db="EMBL/GenBank/DDBJ databases">
        <authorList>
            <person name="Meng X."/>
        </authorList>
    </citation>
    <scope>NUCLEOTIDE SEQUENCE [LARGE SCALE GENOMIC DNA]</scope>
    <source>
        <strain evidence="2 3">M625</strain>
    </source>
</reference>
<accession>A0A504JC87</accession>